<dbReference type="KEGG" id="cfon:HZU75_11680"/>
<gene>
    <name evidence="2" type="ORF">HZU75_11680</name>
</gene>
<dbReference type="EMBL" id="CP058952">
    <property type="protein sequence ID" value="QLI82131.1"/>
    <property type="molecule type" value="Genomic_DNA"/>
</dbReference>
<accession>A0A7D5VAB5</accession>
<dbReference type="GO" id="GO:0003677">
    <property type="term" value="F:DNA binding"/>
    <property type="evidence" value="ECO:0007669"/>
    <property type="project" value="InterPro"/>
</dbReference>
<organism evidence="2 3">
    <name type="scientific">Chitinibacter fontanus</name>
    <dbReference type="NCBI Taxonomy" id="1737446"/>
    <lineage>
        <taxon>Bacteria</taxon>
        <taxon>Pseudomonadati</taxon>
        <taxon>Pseudomonadota</taxon>
        <taxon>Betaproteobacteria</taxon>
        <taxon>Neisseriales</taxon>
        <taxon>Chitinibacteraceae</taxon>
        <taxon>Chitinibacter</taxon>
    </lineage>
</organism>
<proteinExistence type="predicted"/>
<dbReference type="Pfam" id="PF01609">
    <property type="entry name" value="DDE_Tnp_1"/>
    <property type="match status" value="1"/>
</dbReference>
<evidence type="ECO:0000259" key="1">
    <source>
        <dbReference type="Pfam" id="PF01609"/>
    </source>
</evidence>
<keyword evidence="3" id="KW-1185">Reference proteome</keyword>
<evidence type="ECO:0000313" key="2">
    <source>
        <dbReference type="EMBL" id="QLI82131.1"/>
    </source>
</evidence>
<protein>
    <submittedName>
        <fullName evidence="2">Transposase</fullName>
    </submittedName>
</protein>
<dbReference type="Proteomes" id="UP000510822">
    <property type="component" value="Chromosome"/>
</dbReference>
<evidence type="ECO:0000313" key="3">
    <source>
        <dbReference type="Proteomes" id="UP000510822"/>
    </source>
</evidence>
<dbReference type="AlphaFoldDB" id="A0A7D5VAB5"/>
<reference evidence="2 3" key="1">
    <citation type="journal article" date="2016" name="Int. J. Syst. Evol. Microbiol.">
        <title>Chitinibacter fontanus sp. nov., isolated from a spring.</title>
        <authorList>
            <person name="Sheu S.Y."/>
            <person name="Li Y.S."/>
            <person name="Young C.C."/>
            <person name="Chen W.M."/>
        </authorList>
    </citation>
    <scope>NUCLEOTIDE SEQUENCE [LARGE SCALE GENOMIC DNA]</scope>
    <source>
        <strain evidence="2 3">STM-7</strain>
    </source>
</reference>
<dbReference type="GO" id="GO:0004803">
    <property type="term" value="F:transposase activity"/>
    <property type="evidence" value="ECO:0007669"/>
    <property type="project" value="InterPro"/>
</dbReference>
<name>A0A7D5VAB5_9NEIS</name>
<feature type="domain" description="Transposase IS4-like" evidence="1">
    <location>
        <begin position="9"/>
        <end position="112"/>
    </location>
</feature>
<dbReference type="InterPro" id="IPR002559">
    <property type="entry name" value="Transposase_11"/>
</dbReference>
<dbReference type="GO" id="GO:0006313">
    <property type="term" value="P:DNA transposition"/>
    <property type="evidence" value="ECO:0007669"/>
    <property type="project" value="InterPro"/>
</dbReference>
<sequence>MNQILAFEEIAVIKGDGAYDTKECHNAIAVHGAATIIPMRKNAQFRKENIAGARAQNAILRATQYLGRSIREKCSGYHRRSLVETKMRCFKIRLGFGVIRLQADLSNKASTYLLLFLPA</sequence>